<dbReference type="GO" id="GO:0005795">
    <property type="term" value="C:Golgi stack"/>
    <property type="evidence" value="ECO:0007669"/>
    <property type="project" value="TreeGrafter"/>
</dbReference>
<dbReference type="InterPro" id="IPR029067">
    <property type="entry name" value="CDC48_domain_2-like_sf"/>
</dbReference>
<keyword evidence="5" id="KW-0813">Transport</keyword>
<dbReference type="FunFam" id="2.40.40.20:FF:000012">
    <property type="entry name" value="Vesicle-fusing ATPase protein"/>
    <property type="match status" value="1"/>
</dbReference>
<protein>
    <recommendedName>
        <fullName evidence="5">Vesicle-fusing ATPase</fullName>
        <ecNumber evidence="5">3.6.4.6</ecNumber>
    </recommendedName>
</protein>
<sequence>MKVTTTPANELALTNLAYCSISDLSQFSVPGTDLFLANVSDFFILSFSGHERIQDGTIALNAVQRRHARVSIDDMVTVTRFVPPENFDLTLLALELEFVRKGTTKNEEVDALLLSTQLKKKFINQVLTVGQKATFEYHGTNYIFTVNRAVVTEGQDRFDGIERGMICKDTYFLFETSNANGIKIINQREAATSKIFKGKEFNLESLGIGGLKKEFVDIFRRAFASRIFPPHVRNKL</sequence>
<dbReference type="SMART" id="SM01073">
    <property type="entry name" value="CDC48_N"/>
    <property type="match status" value="1"/>
</dbReference>
<dbReference type="InterPro" id="IPR039812">
    <property type="entry name" value="Vesicle-fus_ATPase"/>
</dbReference>
<keyword evidence="5" id="KW-0378">Hydrolase</keyword>
<proteinExistence type="inferred from homology"/>
<dbReference type="SUPFAM" id="SSF50692">
    <property type="entry name" value="ADC-like"/>
    <property type="match status" value="1"/>
</dbReference>
<keyword evidence="5" id="KW-0653">Protein transport</keyword>
<dbReference type="EMBL" id="CM002875">
    <property type="protein sequence ID" value="KFK28755.1"/>
    <property type="molecule type" value="Genomic_DNA"/>
</dbReference>
<dbReference type="OMA" id="SGHERIQ"/>
<keyword evidence="4 5" id="KW-0067">ATP-binding</keyword>
<organism evidence="7 8">
    <name type="scientific">Arabis alpina</name>
    <name type="common">Alpine rock-cress</name>
    <dbReference type="NCBI Taxonomy" id="50452"/>
    <lineage>
        <taxon>Eukaryota</taxon>
        <taxon>Viridiplantae</taxon>
        <taxon>Streptophyta</taxon>
        <taxon>Embryophyta</taxon>
        <taxon>Tracheophyta</taxon>
        <taxon>Spermatophyta</taxon>
        <taxon>Magnoliopsida</taxon>
        <taxon>eudicotyledons</taxon>
        <taxon>Gunneridae</taxon>
        <taxon>Pentapetalae</taxon>
        <taxon>rosids</taxon>
        <taxon>malvids</taxon>
        <taxon>Brassicales</taxon>
        <taxon>Brassicaceae</taxon>
        <taxon>Arabideae</taxon>
        <taxon>Arabis</taxon>
    </lineage>
</organism>
<gene>
    <name evidence="7" type="ordered locus">AALP_Aa7g042500</name>
</gene>
<dbReference type="Gramene" id="KFK28755">
    <property type="protein sequence ID" value="KFK28755"/>
    <property type="gene ID" value="AALP_AA7G042500"/>
</dbReference>
<evidence type="ECO:0000256" key="3">
    <source>
        <dbReference type="ARBA" id="ARBA00022741"/>
    </source>
</evidence>
<dbReference type="PANTHER" id="PTHR23078:SF4">
    <property type="entry name" value="VESICLE-FUSING ATPASE"/>
    <property type="match status" value="1"/>
</dbReference>
<dbReference type="GO" id="GO:0046872">
    <property type="term" value="F:metal ion binding"/>
    <property type="evidence" value="ECO:0007669"/>
    <property type="project" value="UniProtKB-UniRule"/>
</dbReference>
<dbReference type="FunFam" id="3.10.330.10:FF:000007">
    <property type="entry name" value="Vesicle-fusing ATPase"/>
    <property type="match status" value="1"/>
</dbReference>
<dbReference type="InterPro" id="IPR009010">
    <property type="entry name" value="Asp_de-COase-like_dom_sf"/>
</dbReference>
<comment type="cofactor">
    <cofactor evidence="5">
        <name>Mg(2+)</name>
        <dbReference type="ChEBI" id="CHEBI:18420"/>
    </cofactor>
    <text evidence="5">Binds 1 Mg(2+) ion per subunit.</text>
</comment>
<comment type="catalytic activity">
    <reaction evidence="5">
        <text>ATP + H2O = ADP + phosphate + H(+)</text>
        <dbReference type="Rhea" id="RHEA:13065"/>
        <dbReference type="ChEBI" id="CHEBI:15377"/>
        <dbReference type="ChEBI" id="CHEBI:15378"/>
        <dbReference type="ChEBI" id="CHEBI:30616"/>
        <dbReference type="ChEBI" id="CHEBI:43474"/>
        <dbReference type="ChEBI" id="CHEBI:456216"/>
        <dbReference type="EC" id="3.6.4.6"/>
    </reaction>
</comment>
<evidence type="ECO:0000259" key="6">
    <source>
        <dbReference type="SMART" id="SM01073"/>
    </source>
</evidence>
<name>A0A087GFV3_ARAAL</name>
<dbReference type="EC" id="3.6.4.6" evidence="5"/>
<dbReference type="PANTHER" id="PTHR23078">
    <property type="entry name" value="VESICULAR-FUSION PROTEIN NSF"/>
    <property type="match status" value="1"/>
</dbReference>
<dbReference type="InterPro" id="IPR003338">
    <property type="entry name" value="CDC4_N-term_subdom"/>
</dbReference>
<dbReference type="SUPFAM" id="SSF54585">
    <property type="entry name" value="Cdc48 domain 2-like"/>
    <property type="match status" value="1"/>
</dbReference>
<evidence type="ECO:0000313" key="7">
    <source>
        <dbReference type="EMBL" id="KFK28755.1"/>
    </source>
</evidence>
<accession>A0A087GFV3</accession>
<dbReference type="Proteomes" id="UP000029120">
    <property type="component" value="Chromosome 7"/>
</dbReference>
<keyword evidence="5" id="KW-0931">ER-Golgi transport</keyword>
<dbReference type="GO" id="GO:0005524">
    <property type="term" value="F:ATP binding"/>
    <property type="evidence" value="ECO:0007669"/>
    <property type="project" value="UniProtKB-UniRule"/>
</dbReference>
<keyword evidence="5" id="KW-0460">Magnesium</keyword>
<dbReference type="GO" id="GO:0006891">
    <property type="term" value="P:intra-Golgi vesicle-mediated transport"/>
    <property type="evidence" value="ECO:0007669"/>
    <property type="project" value="TreeGrafter"/>
</dbReference>
<keyword evidence="2 5" id="KW-0963">Cytoplasm</keyword>
<dbReference type="GO" id="GO:0035494">
    <property type="term" value="P:SNARE complex disassembly"/>
    <property type="evidence" value="ECO:0007669"/>
    <property type="project" value="InterPro"/>
</dbReference>
<comment type="function">
    <text evidence="5">Required for vesicle-mediated transport. Catalyzes the fusion of transport vesicles within the Golgi cisternae. Is also required for transport from the endoplasmic reticulum to the Golgi stack. Seems to function as a fusion protein required for the delivery of cargo proteins to all compartments of the Golgi stack independent of vesicle origin.</text>
</comment>
<dbReference type="InterPro" id="IPR004201">
    <property type="entry name" value="Cdc48_dom2"/>
</dbReference>
<evidence type="ECO:0000256" key="2">
    <source>
        <dbReference type="ARBA" id="ARBA00022490"/>
    </source>
</evidence>
<dbReference type="eggNOG" id="KOG0741">
    <property type="taxonomic scope" value="Eukaryota"/>
</dbReference>
<comment type="similarity">
    <text evidence="5">Belongs to the AAA ATPase family.</text>
</comment>
<keyword evidence="5" id="KW-0479">Metal-binding</keyword>
<dbReference type="Pfam" id="PF02933">
    <property type="entry name" value="CDC48_2"/>
    <property type="match status" value="1"/>
</dbReference>
<comment type="subcellular location">
    <subcellularLocation>
        <location evidence="1 5">Cytoplasm</location>
    </subcellularLocation>
</comment>
<dbReference type="OrthoDB" id="1721590at2759"/>
<evidence type="ECO:0000256" key="4">
    <source>
        <dbReference type="ARBA" id="ARBA00022840"/>
    </source>
</evidence>
<keyword evidence="8" id="KW-1185">Reference proteome</keyword>
<evidence type="ECO:0000256" key="5">
    <source>
        <dbReference type="RuleBase" id="RU367045"/>
    </source>
</evidence>
<reference evidence="8" key="1">
    <citation type="journal article" date="2015" name="Nat. Plants">
        <title>Genome expansion of Arabis alpina linked with retrotransposition and reduced symmetric DNA methylation.</title>
        <authorList>
            <person name="Willing E.M."/>
            <person name="Rawat V."/>
            <person name="Mandakova T."/>
            <person name="Maumus F."/>
            <person name="James G.V."/>
            <person name="Nordstroem K.J."/>
            <person name="Becker C."/>
            <person name="Warthmann N."/>
            <person name="Chica C."/>
            <person name="Szarzynska B."/>
            <person name="Zytnicki M."/>
            <person name="Albani M.C."/>
            <person name="Kiefer C."/>
            <person name="Bergonzi S."/>
            <person name="Castaings L."/>
            <person name="Mateos J.L."/>
            <person name="Berns M.C."/>
            <person name="Bujdoso N."/>
            <person name="Piofczyk T."/>
            <person name="de Lorenzo L."/>
            <person name="Barrero-Sicilia C."/>
            <person name="Mateos I."/>
            <person name="Piednoel M."/>
            <person name="Hagmann J."/>
            <person name="Chen-Min-Tao R."/>
            <person name="Iglesias-Fernandez R."/>
            <person name="Schuster S.C."/>
            <person name="Alonso-Blanco C."/>
            <person name="Roudier F."/>
            <person name="Carbonero P."/>
            <person name="Paz-Ares J."/>
            <person name="Davis S.J."/>
            <person name="Pecinka A."/>
            <person name="Quesneville H."/>
            <person name="Colot V."/>
            <person name="Lysak M.A."/>
            <person name="Weigel D."/>
            <person name="Coupland G."/>
            <person name="Schneeberger K."/>
        </authorList>
    </citation>
    <scope>NUCLEOTIDE SEQUENCE [LARGE SCALE GENOMIC DNA]</scope>
    <source>
        <strain evidence="8">cv. Pajares</strain>
    </source>
</reference>
<keyword evidence="3 5" id="KW-0547">Nucleotide-binding</keyword>
<dbReference type="AlphaFoldDB" id="A0A087GFV3"/>
<dbReference type="GO" id="GO:0016887">
    <property type="term" value="F:ATP hydrolysis activity"/>
    <property type="evidence" value="ECO:0007669"/>
    <property type="project" value="InterPro"/>
</dbReference>
<dbReference type="Gene3D" id="2.40.40.20">
    <property type="match status" value="1"/>
</dbReference>
<evidence type="ECO:0000313" key="8">
    <source>
        <dbReference type="Proteomes" id="UP000029120"/>
    </source>
</evidence>
<dbReference type="Gene3D" id="3.10.330.10">
    <property type="match status" value="1"/>
</dbReference>
<dbReference type="GO" id="GO:0043001">
    <property type="term" value="P:Golgi to plasma membrane protein transport"/>
    <property type="evidence" value="ECO:0007669"/>
    <property type="project" value="TreeGrafter"/>
</dbReference>
<feature type="domain" description="CDC48 N-terminal subdomain" evidence="6">
    <location>
        <begin position="1"/>
        <end position="84"/>
    </location>
</feature>
<evidence type="ECO:0000256" key="1">
    <source>
        <dbReference type="ARBA" id="ARBA00004496"/>
    </source>
</evidence>